<evidence type="ECO:0000313" key="1">
    <source>
        <dbReference type="EMBL" id="CAJ0590884.1"/>
    </source>
</evidence>
<sequence>MSGGSGVPLSDRLNMEKNKLDKSIRDYRILPQFSMVTTNAAGRTAMHKMNGGGHAETNEGELSRIWLTFHALKRIAST</sequence>
<dbReference type="AlphaFoldDB" id="A0AA36DQP7"/>
<name>A0AA36DQP7_CYLNA</name>
<organism evidence="1 2">
    <name type="scientific">Cylicocyclus nassatus</name>
    <name type="common">Nematode worm</name>
    <dbReference type="NCBI Taxonomy" id="53992"/>
    <lineage>
        <taxon>Eukaryota</taxon>
        <taxon>Metazoa</taxon>
        <taxon>Ecdysozoa</taxon>
        <taxon>Nematoda</taxon>
        <taxon>Chromadorea</taxon>
        <taxon>Rhabditida</taxon>
        <taxon>Rhabditina</taxon>
        <taxon>Rhabditomorpha</taxon>
        <taxon>Strongyloidea</taxon>
        <taxon>Strongylidae</taxon>
        <taxon>Cylicocyclus</taxon>
    </lineage>
</organism>
<accession>A0AA36DQP7</accession>
<proteinExistence type="predicted"/>
<dbReference type="EMBL" id="CATQJL010000001">
    <property type="protein sequence ID" value="CAJ0590884.1"/>
    <property type="molecule type" value="Genomic_DNA"/>
</dbReference>
<protein>
    <submittedName>
        <fullName evidence="1">Uncharacterized protein</fullName>
    </submittedName>
</protein>
<evidence type="ECO:0000313" key="2">
    <source>
        <dbReference type="Proteomes" id="UP001176961"/>
    </source>
</evidence>
<reference evidence="1" key="1">
    <citation type="submission" date="2023-07" db="EMBL/GenBank/DDBJ databases">
        <authorList>
            <consortium name="CYATHOMIX"/>
        </authorList>
    </citation>
    <scope>NUCLEOTIDE SEQUENCE</scope>
    <source>
        <strain evidence="1">N/A</strain>
    </source>
</reference>
<comment type="caution">
    <text evidence="1">The sequence shown here is derived from an EMBL/GenBank/DDBJ whole genome shotgun (WGS) entry which is preliminary data.</text>
</comment>
<dbReference type="Proteomes" id="UP001176961">
    <property type="component" value="Unassembled WGS sequence"/>
</dbReference>
<gene>
    <name evidence="1" type="ORF">CYNAS_LOCUS2867</name>
</gene>
<keyword evidence="2" id="KW-1185">Reference proteome</keyword>